<dbReference type="EMBL" id="FUWH01000005">
    <property type="protein sequence ID" value="SJZ83673.1"/>
    <property type="molecule type" value="Genomic_DNA"/>
</dbReference>
<feature type="compositionally biased region" description="Basic and acidic residues" evidence="1">
    <location>
        <begin position="252"/>
        <end position="270"/>
    </location>
</feature>
<name>A0A1T4NWS5_9BACT</name>
<dbReference type="RefSeq" id="WP_078831358.1">
    <property type="nucleotide sequence ID" value="NZ_FUWH01000005.1"/>
</dbReference>
<reference evidence="2 3" key="1">
    <citation type="submission" date="2017-02" db="EMBL/GenBank/DDBJ databases">
        <authorList>
            <person name="Peterson S.W."/>
        </authorList>
    </citation>
    <scope>NUCLEOTIDE SEQUENCE [LARGE SCALE GENOMIC DNA]</scope>
    <source>
        <strain evidence="2 3">DSM 22335</strain>
    </source>
</reference>
<protein>
    <recommendedName>
        <fullName evidence="4">DUF3945 domain-containing protein</fullName>
    </recommendedName>
</protein>
<evidence type="ECO:0008006" key="4">
    <source>
        <dbReference type="Google" id="ProtNLM"/>
    </source>
</evidence>
<accession>A0A1T4NWS5</accession>
<sequence length="294" mass="32771">MNQDNLEYLKKQLFFAGFGEGLVTQLEKRIKEGQTEFQISASHEFGKDKMEATLYFTRSKQEGSDMYFFNKYDATLQNHNGTASQTFFINNKGKSVGLDEACNLLCGRSVYKEITPKEGDAYKAWIKLDFSNRDENGQAKVNYFNNSYGYDLHEAVGRIPLKELGDPDRMEALYVALQRGQLAHATLIKGGKEISVQLAADPKFKTVKMFDMDNVKLYVPGPKQDVRYGQAPVDQTAKQKEVGQSLGSPTRESSEKGKSVGTSDAKKKEVTANNSVSDELLPKKRAGKSKGLTA</sequence>
<gene>
    <name evidence="2" type="ORF">SAMN04488132_10527</name>
</gene>
<evidence type="ECO:0000256" key="1">
    <source>
        <dbReference type="SAM" id="MobiDB-lite"/>
    </source>
</evidence>
<dbReference type="AlphaFoldDB" id="A0A1T4NWS5"/>
<dbReference type="Proteomes" id="UP000190888">
    <property type="component" value="Unassembled WGS sequence"/>
</dbReference>
<feature type="region of interest" description="Disordered" evidence="1">
    <location>
        <begin position="223"/>
        <end position="294"/>
    </location>
</feature>
<organism evidence="2 3">
    <name type="scientific">Sediminibacterium ginsengisoli</name>
    <dbReference type="NCBI Taxonomy" id="413434"/>
    <lineage>
        <taxon>Bacteria</taxon>
        <taxon>Pseudomonadati</taxon>
        <taxon>Bacteroidota</taxon>
        <taxon>Chitinophagia</taxon>
        <taxon>Chitinophagales</taxon>
        <taxon>Chitinophagaceae</taxon>
        <taxon>Sediminibacterium</taxon>
    </lineage>
</organism>
<evidence type="ECO:0000313" key="2">
    <source>
        <dbReference type="EMBL" id="SJZ83673.1"/>
    </source>
</evidence>
<dbReference type="STRING" id="413434.SAMN04488132_10527"/>
<proteinExistence type="predicted"/>
<evidence type="ECO:0000313" key="3">
    <source>
        <dbReference type="Proteomes" id="UP000190888"/>
    </source>
</evidence>
<dbReference type="OrthoDB" id="6372253at2"/>
<keyword evidence="3" id="KW-1185">Reference proteome</keyword>